<organism evidence="2 3">
    <name type="scientific">Clostridium sulfidigenes</name>
    <dbReference type="NCBI Taxonomy" id="318464"/>
    <lineage>
        <taxon>Bacteria</taxon>
        <taxon>Bacillati</taxon>
        <taxon>Bacillota</taxon>
        <taxon>Clostridia</taxon>
        <taxon>Eubacteriales</taxon>
        <taxon>Clostridiaceae</taxon>
        <taxon>Clostridium</taxon>
    </lineage>
</organism>
<feature type="transmembrane region" description="Helical" evidence="1">
    <location>
        <begin position="82"/>
        <end position="105"/>
    </location>
</feature>
<dbReference type="NCBIfam" id="TIGR02831">
    <property type="entry name" value="spo_II_M"/>
    <property type="match status" value="1"/>
</dbReference>
<dbReference type="EMBL" id="JPMD01000001">
    <property type="protein sequence ID" value="KEZ88906.1"/>
    <property type="molecule type" value="Genomic_DNA"/>
</dbReference>
<dbReference type="Pfam" id="PF01944">
    <property type="entry name" value="SpoIIM"/>
    <property type="match status" value="1"/>
</dbReference>
<gene>
    <name evidence="2" type="ORF">IO99_01735</name>
</gene>
<name>A0A084JIX2_9CLOT</name>
<dbReference type="STRING" id="318464.IO99_01735"/>
<dbReference type="RefSeq" id="WP_035129391.1">
    <property type="nucleotide sequence ID" value="NZ_JPMD01000001.1"/>
</dbReference>
<keyword evidence="1" id="KW-0812">Transmembrane</keyword>
<proteinExistence type="predicted"/>
<keyword evidence="3" id="KW-1185">Reference proteome</keyword>
<keyword evidence="1" id="KW-0472">Membrane</keyword>
<reference evidence="2 3" key="1">
    <citation type="submission" date="2014-07" db="EMBL/GenBank/DDBJ databases">
        <title>Draft genome of Clostridium sulfidigenes 113A isolated from sediments associated with methane hydrate from Krishna Godavari basin.</title>
        <authorList>
            <person name="Honkalas V.S."/>
            <person name="Dabir A.P."/>
            <person name="Arora P."/>
            <person name="Dhakephalkar P.K."/>
        </authorList>
    </citation>
    <scope>NUCLEOTIDE SEQUENCE [LARGE SCALE GENOMIC DNA]</scope>
    <source>
        <strain evidence="2 3">113A</strain>
    </source>
</reference>
<dbReference type="InterPro" id="IPR014196">
    <property type="entry name" value="SpoIIM"/>
</dbReference>
<feature type="transmembrane region" description="Helical" evidence="1">
    <location>
        <begin position="180"/>
        <end position="207"/>
    </location>
</feature>
<feature type="transmembrane region" description="Helical" evidence="1">
    <location>
        <begin position="138"/>
        <end position="159"/>
    </location>
</feature>
<protein>
    <submittedName>
        <fullName evidence="2">Sporulation protein</fullName>
    </submittedName>
</protein>
<evidence type="ECO:0000313" key="2">
    <source>
        <dbReference type="EMBL" id="KEZ88906.1"/>
    </source>
</evidence>
<comment type="caution">
    <text evidence="2">The sequence shown here is derived from an EMBL/GenBank/DDBJ whole genome shotgun (WGS) entry which is preliminary data.</text>
</comment>
<feature type="transmembrane region" description="Helical" evidence="1">
    <location>
        <begin position="18"/>
        <end position="39"/>
    </location>
</feature>
<keyword evidence="1" id="KW-1133">Transmembrane helix</keyword>
<dbReference type="Proteomes" id="UP000028542">
    <property type="component" value="Unassembled WGS sequence"/>
</dbReference>
<dbReference type="PIRSF" id="PIRSF038973">
    <property type="entry name" value="SpoIIM"/>
    <property type="match status" value="1"/>
</dbReference>
<sequence>MTLRSVIDSFNKHFHENIWMYLLTILFIATGMILGLYCVKYMGDVDKSTLINYITAFGSSSTLDGLSNKEILMGTLKNNIPIIIGFWFLGLTVVGLPIIILINIYKGFSLGFTFSFFIYGLKEKGLLLSLLGVLPQNLIYIPCLIFLSVLSIEFSIGIVKEKFTKKYSPNTGSVRNYTMMFLIVTGVMFIGFLFESFITPILINFALKGLGA</sequence>
<dbReference type="eggNOG" id="COG1300">
    <property type="taxonomic scope" value="Bacteria"/>
</dbReference>
<dbReference type="AlphaFoldDB" id="A0A084JIX2"/>
<accession>A0A084JIX2</accession>
<evidence type="ECO:0000313" key="3">
    <source>
        <dbReference type="Proteomes" id="UP000028542"/>
    </source>
</evidence>
<evidence type="ECO:0000256" key="1">
    <source>
        <dbReference type="SAM" id="Phobius"/>
    </source>
</evidence>
<dbReference type="InterPro" id="IPR002798">
    <property type="entry name" value="SpoIIM-like"/>
</dbReference>